<keyword evidence="4" id="KW-0418">Kinase</keyword>
<feature type="transmembrane region" description="Helical" evidence="2">
    <location>
        <begin position="53"/>
        <end position="74"/>
    </location>
</feature>
<keyword evidence="2" id="KW-1133">Transmembrane helix</keyword>
<evidence type="ECO:0000313" key="5">
    <source>
        <dbReference type="Proteomes" id="UP001589828"/>
    </source>
</evidence>
<keyword evidence="4" id="KW-0808">Transferase</keyword>
<organism evidence="4 5">
    <name type="scientific">Mucilaginibacter angelicae</name>
    <dbReference type="NCBI Taxonomy" id="869718"/>
    <lineage>
        <taxon>Bacteria</taxon>
        <taxon>Pseudomonadati</taxon>
        <taxon>Bacteroidota</taxon>
        <taxon>Sphingobacteriia</taxon>
        <taxon>Sphingobacteriales</taxon>
        <taxon>Sphingobacteriaceae</taxon>
        <taxon>Mucilaginibacter</taxon>
    </lineage>
</organism>
<dbReference type="EMBL" id="JBHLTS010000022">
    <property type="protein sequence ID" value="MFC0515377.1"/>
    <property type="molecule type" value="Genomic_DNA"/>
</dbReference>
<dbReference type="RefSeq" id="WP_377023211.1">
    <property type="nucleotide sequence ID" value="NZ_JBHLTS010000022.1"/>
</dbReference>
<feature type="domain" description="Signal transduction histidine kinase internal region" evidence="3">
    <location>
        <begin position="170"/>
        <end position="249"/>
    </location>
</feature>
<accession>A0ABV6L7E6</accession>
<gene>
    <name evidence="4" type="ORF">ACFFGT_14255</name>
</gene>
<keyword evidence="2" id="KW-0812">Transmembrane</keyword>
<proteinExistence type="predicted"/>
<dbReference type="EC" id="2.7.13.3" evidence="4"/>
<feature type="transmembrane region" description="Helical" evidence="2">
    <location>
        <begin position="79"/>
        <end position="101"/>
    </location>
</feature>
<name>A0ABV6L7E6_9SPHI</name>
<feature type="coiled-coil region" evidence="1">
    <location>
        <begin position="151"/>
        <end position="180"/>
    </location>
</feature>
<sequence>MSFLDRLLDLHRKHRWLSHAAFWLGYLLVAVSASKYRDGRQGTYGFEFTSDALYMLAEMIAAYGLAYGVVPLFFFRKRYVLAVIALLANCYLACVTGRIFIVKICEPLACVKPKSFETYGEILTDLPKLLYVYLFDMLAAAAIFTFVKVAKDQSETQKRAVELEKQKAEAELKLLKAQLHPHFLFNTLNNIYSLSLSNSPVTSGSIAHLSEMLDYILYQCNGKYVPVSGEITLLKNYISLEKLRYDERLRVNFKIDQQHDILIAPLILLSIVENAFKHGAGNDTGSPVIDIELFAEVDRFTFKVANTYYSKPEIEHSERIGLPNLTKQLDLIYPVRHTLRIAQNENTFVVELYIDLT</sequence>
<comment type="caution">
    <text evidence="4">The sequence shown here is derived from an EMBL/GenBank/DDBJ whole genome shotgun (WGS) entry which is preliminary data.</text>
</comment>
<evidence type="ECO:0000256" key="2">
    <source>
        <dbReference type="SAM" id="Phobius"/>
    </source>
</evidence>
<evidence type="ECO:0000256" key="1">
    <source>
        <dbReference type="SAM" id="Coils"/>
    </source>
</evidence>
<reference evidence="4 5" key="1">
    <citation type="submission" date="2024-09" db="EMBL/GenBank/DDBJ databases">
        <authorList>
            <person name="Sun Q."/>
            <person name="Mori K."/>
        </authorList>
    </citation>
    <scope>NUCLEOTIDE SEQUENCE [LARGE SCALE GENOMIC DNA]</scope>
    <source>
        <strain evidence="4 5">NCAIM B.02415</strain>
    </source>
</reference>
<keyword evidence="5" id="KW-1185">Reference proteome</keyword>
<dbReference type="InterPro" id="IPR050640">
    <property type="entry name" value="Bact_2-comp_sensor_kinase"/>
</dbReference>
<evidence type="ECO:0000313" key="4">
    <source>
        <dbReference type="EMBL" id="MFC0515377.1"/>
    </source>
</evidence>
<dbReference type="PANTHER" id="PTHR34220">
    <property type="entry name" value="SENSOR HISTIDINE KINASE YPDA"/>
    <property type="match status" value="1"/>
</dbReference>
<keyword evidence="2" id="KW-0472">Membrane</keyword>
<dbReference type="InterPro" id="IPR010559">
    <property type="entry name" value="Sig_transdc_His_kin_internal"/>
</dbReference>
<feature type="transmembrane region" description="Helical" evidence="2">
    <location>
        <begin position="130"/>
        <end position="150"/>
    </location>
</feature>
<keyword evidence="1" id="KW-0175">Coiled coil</keyword>
<dbReference type="GO" id="GO:0004673">
    <property type="term" value="F:protein histidine kinase activity"/>
    <property type="evidence" value="ECO:0007669"/>
    <property type="project" value="UniProtKB-EC"/>
</dbReference>
<feature type="transmembrane region" description="Helical" evidence="2">
    <location>
        <begin position="16"/>
        <end position="33"/>
    </location>
</feature>
<dbReference type="Proteomes" id="UP001589828">
    <property type="component" value="Unassembled WGS sequence"/>
</dbReference>
<evidence type="ECO:0000259" key="3">
    <source>
        <dbReference type="Pfam" id="PF06580"/>
    </source>
</evidence>
<dbReference type="Pfam" id="PF06580">
    <property type="entry name" value="His_kinase"/>
    <property type="match status" value="1"/>
</dbReference>
<dbReference type="PANTHER" id="PTHR34220:SF7">
    <property type="entry name" value="SENSOR HISTIDINE KINASE YPDA"/>
    <property type="match status" value="1"/>
</dbReference>
<protein>
    <submittedName>
        <fullName evidence="4">Sensor histidine kinase</fullName>
        <ecNumber evidence="4">2.7.13.3</ecNumber>
    </submittedName>
</protein>